<feature type="region of interest" description="Disordered" evidence="1">
    <location>
        <begin position="43"/>
        <end position="83"/>
    </location>
</feature>
<sequence>MQPTILKTIAVLTLLAAPVITSDVIDTGDDIFAPVAPVTYIARRSPKGGRGGGGGRSSKSSKKSGSAGSNSAAAAPLGFGIKS</sequence>
<keyword evidence="2" id="KW-0732">Signal</keyword>
<gene>
    <name evidence="3" type="ORF">P167DRAFT_571369</name>
</gene>
<dbReference type="EMBL" id="ML119112">
    <property type="protein sequence ID" value="RPB15721.1"/>
    <property type="molecule type" value="Genomic_DNA"/>
</dbReference>
<evidence type="ECO:0000313" key="3">
    <source>
        <dbReference type="EMBL" id="RPB15721.1"/>
    </source>
</evidence>
<dbReference type="InParanoid" id="A0A3N4L507"/>
<evidence type="ECO:0000256" key="1">
    <source>
        <dbReference type="SAM" id="MobiDB-lite"/>
    </source>
</evidence>
<proteinExistence type="predicted"/>
<dbReference type="AlphaFoldDB" id="A0A3N4L507"/>
<accession>A0A3N4L507</accession>
<dbReference type="OrthoDB" id="10473047at2759"/>
<feature type="compositionally biased region" description="Low complexity" evidence="1">
    <location>
        <begin position="63"/>
        <end position="75"/>
    </location>
</feature>
<organism evidence="3 4">
    <name type="scientific">Morchella conica CCBAS932</name>
    <dbReference type="NCBI Taxonomy" id="1392247"/>
    <lineage>
        <taxon>Eukaryota</taxon>
        <taxon>Fungi</taxon>
        <taxon>Dikarya</taxon>
        <taxon>Ascomycota</taxon>
        <taxon>Pezizomycotina</taxon>
        <taxon>Pezizomycetes</taxon>
        <taxon>Pezizales</taxon>
        <taxon>Morchellaceae</taxon>
        <taxon>Morchella</taxon>
    </lineage>
</organism>
<keyword evidence="4" id="KW-1185">Reference proteome</keyword>
<feature type="chain" id="PRO_5018177568" evidence="2">
    <location>
        <begin position="22"/>
        <end position="83"/>
    </location>
</feature>
<evidence type="ECO:0000256" key="2">
    <source>
        <dbReference type="SAM" id="SignalP"/>
    </source>
</evidence>
<feature type="signal peptide" evidence="2">
    <location>
        <begin position="1"/>
        <end position="21"/>
    </location>
</feature>
<protein>
    <submittedName>
        <fullName evidence="3">Uncharacterized protein</fullName>
    </submittedName>
</protein>
<dbReference type="Proteomes" id="UP000277580">
    <property type="component" value="Unassembled WGS sequence"/>
</dbReference>
<evidence type="ECO:0000313" key="4">
    <source>
        <dbReference type="Proteomes" id="UP000277580"/>
    </source>
</evidence>
<name>A0A3N4L507_9PEZI</name>
<reference evidence="3 4" key="1">
    <citation type="journal article" date="2018" name="Nat. Ecol. Evol.">
        <title>Pezizomycetes genomes reveal the molecular basis of ectomycorrhizal truffle lifestyle.</title>
        <authorList>
            <person name="Murat C."/>
            <person name="Payen T."/>
            <person name="Noel B."/>
            <person name="Kuo A."/>
            <person name="Morin E."/>
            <person name="Chen J."/>
            <person name="Kohler A."/>
            <person name="Krizsan K."/>
            <person name="Balestrini R."/>
            <person name="Da Silva C."/>
            <person name="Montanini B."/>
            <person name="Hainaut M."/>
            <person name="Levati E."/>
            <person name="Barry K.W."/>
            <person name="Belfiori B."/>
            <person name="Cichocki N."/>
            <person name="Clum A."/>
            <person name="Dockter R.B."/>
            <person name="Fauchery L."/>
            <person name="Guy J."/>
            <person name="Iotti M."/>
            <person name="Le Tacon F."/>
            <person name="Lindquist E.A."/>
            <person name="Lipzen A."/>
            <person name="Malagnac F."/>
            <person name="Mello A."/>
            <person name="Molinier V."/>
            <person name="Miyauchi S."/>
            <person name="Poulain J."/>
            <person name="Riccioni C."/>
            <person name="Rubini A."/>
            <person name="Sitrit Y."/>
            <person name="Splivallo R."/>
            <person name="Traeger S."/>
            <person name="Wang M."/>
            <person name="Zifcakova L."/>
            <person name="Wipf D."/>
            <person name="Zambonelli A."/>
            <person name="Paolocci F."/>
            <person name="Nowrousian M."/>
            <person name="Ottonello S."/>
            <person name="Baldrian P."/>
            <person name="Spatafora J.W."/>
            <person name="Henrissat B."/>
            <person name="Nagy L.G."/>
            <person name="Aury J.M."/>
            <person name="Wincker P."/>
            <person name="Grigoriev I.V."/>
            <person name="Bonfante P."/>
            <person name="Martin F.M."/>
        </authorList>
    </citation>
    <scope>NUCLEOTIDE SEQUENCE [LARGE SCALE GENOMIC DNA]</scope>
    <source>
        <strain evidence="3 4">CCBAS932</strain>
    </source>
</reference>